<dbReference type="PROSITE" id="PS52016">
    <property type="entry name" value="TONB_DEPENDENT_REC_3"/>
    <property type="match status" value="1"/>
</dbReference>
<organism evidence="13 14">
    <name type="scientific">Neptunitalea chrysea</name>
    <dbReference type="NCBI Taxonomy" id="1647581"/>
    <lineage>
        <taxon>Bacteria</taxon>
        <taxon>Pseudomonadati</taxon>
        <taxon>Bacteroidota</taxon>
        <taxon>Flavobacteriia</taxon>
        <taxon>Flavobacteriales</taxon>
        <taxon>Flavobacteriaceae</taxon>
        <taxon>Neptunitalea</taxon>
    </lineage>
</organism>
<feature type="signal peptide" evidence="10">
    <location>
        <begin position="1"/>
        <end position="21"/>
    </location>
</feature>
<dbReference type="Pfam" id="PF07715">
    <property type="entry name" value="Plug"/>
    <property type="match status" value="1"/>
</dbReference>
<keyword evidence="14" id="KW-1185">Reference proteome</keyword>
<sequence length="974" mass="107637">MNTLQKYMLFLLFCIPITFWAQTTVSGVVTENATGMPIPGANVVIKGTSTGTTTDFDGKYQITASENDVIEFSYIGFVTQSITFSGNTTINISLVEDTQQLDEVVVIGYGTVKKKDATGTVDQISTEDFNQGPVVTAGQLVTGKIAGVNVTSSGGAPGASQTIRIRGVGSLSLTSNPLFVVDGVPIADGTSGGSRNPLDFINPNDIETMTVLKDASATAIYGSRAANGVIMITTKKGKGDLKFNFTTSMNISDPYKKIDVMSADQFRALINEVGNTSQIALLGDANTDWQDEIYRTAVSNNSSFTVSGTYKDFMPFRASIGYSDQSGILDRDNFKRTTASLNLRPRFLDNSLRLDLNARGMYTENTFANNGAIGAAVDFDPTQSVYDENSPYSGYYSWLNSDGYQNSLAPTNPVALINLQDDTSEVRRFIGNAKIDYDLPFLTDLTATLNLAYDYSNSNGRVITSELMPNSSANDDYNGAYTNYSNETINKLFDFYVTYNKEIGKQSISAMLGHSYQSFTYFKYGYNSETEEQGNIEGAYTDDPSKNVLMSFFGRANYNYNDKYLATATLRADASSKLNPDDRWGYFPSFSLAWNLNNEDFLKDSKTINQLKLRVGYGEVGNVNGLNDYLFLTKYNVSQSGAYYQIGSGNYMATYRPQEINEDLKWEVGKTLNIGIDYGFFDNRVSGSINAYVKKTSDLISNIPVDPFTNFGDSIDANVGDMENKGVELEINYLAVQTENFEWNIGYNIAYNDNEITNLPASFPTGGINGGTGNKIQYQEEGYSPFAFYVYQQVYNQDGKPIEGAYVDRNHDGQLNDSDKYLYKDPFADVTMGLNTSIKYKNFDLAIVTRASLGNYVYNNNASSRAYLNRATANSILSNLTTDYYDHAFVESSEGNLMSDYFVKNASFFKVDNISLGYTFTKFVKDSSLKLYGSVQNVATITEYDGLDPEVYGGIDNGLYPRPRIYMLGLNLNF</sequence>
<dbReference type="FunFam" id="2.170.130.10:FF:000008">
    <property type="entry name" value="SusC/RagA family TonB-linked outer membrane protein"/>
    <property type="match status" value="1"/>
</dbReference>
<evidence type="ECO:0000256" key="5">
    <source>
        <dbReference type="ARBA" id="ARBA00023077"/>
    </source>
</evidence>
<dbReference type="Gene3D" id="2.60.40.1120">
    <property type="entry name" value="Carboxypeptidase-like, regulatory domain"/>
    <property type="match status" value="1"/>
</dbReference>
<keyword evidence="7 8" id="KW-0998">Cell outer membrane</keyword>
<dbReference type="NCBIfam" id="TIGR04056">
    <property type="entry name" value="OMP_RagA_SusC"/>
    <property type="match status" value="1"/>
</dbReference>
<dbReference type="SUPFAM" id="SSF56935">
    <property type="entry name" value="Porins"/>
    <property type="match status" value="1"/>
</dbReference>
<dbReference type="InterPro" id="IPR039426">
    <property type="entry name" value="TonB-dep_rcpt-like"/>
</dbReference>
<dbReference type="Pfam" id="PF00593">
    <property type="entry name" value="TonB_dep_Rec_b-barrel"/>
    <property type="match status" value="1"/>
</dbReference>
<dbReference type="Proteomes" id="UP001143545">
    <property type="component" value="Unassembled WGS sequence"/>
</dbReference>
<evidence type="ECO:0000256" key="9">
    <source>
        <dbReference type="RuleBase" id="RU003357"/>
    </source>
</evidence>
<comment type="similarity">
    <text evidence="8 9">Belongs to the TonB-dependent receptor family.</text>
</comment>
<dbReference type="InterPro" id="IPR023996">
    <property type="entry name" value="TonB-dep_OMP_SusC/RagA"/>
</dbReference>
<evidence type="ECO:0000256" key="7">
    <source>
        <dbReference type="ARBA" id="ARBA00023237"/>
    </source>
</evidence>
<feature type="domain" description="TonB-dependent receptor plug" evidence="12">
    <location>
        <begin position="113"/>
        <end position="229"/>
    </location>
</feature>
<evidence type="ECO:0000259" key="11">
    <source>
        <dbReference type="Pfam" id="PF00593"/>
    </source>
</evidence>
<evidence type="ECO:0000256" key="8">
    <source>
        <dbReference type="PROSITE-ProRule" id="PRU01360"/>
    </source>
</evidence>
<accession>A0A9W6B675</accession>
<keyword evidence="4 8" id="KW-0812">Transmembrane</keyword>
<keyword evidence="6 8" id="KW-0472">Membrane</keyword>
<dbReference type="InterPro" id="IPR000531">
    <property type="entry name" value="Beta-barrel_TonB"/>
</dbReference>
<gene>
    <name evidence="13" type="ORF">NBRC110019_04870</name>
</gene>
<dbReference type="AlphaFoldDB" id="A0A9W6B675"/>
<dbReference type="Pfam" id="PF13715">
    <property type="entry name" value="CarbopepD_reg_2"/>
    <property type="match status" value="1"/>
</dbReference>
<evidence type="ECO:0000256" key="3">
    <source>
        <dbReference type="ARBA" id="ARBA00022452"/>
    </source>
</evidence>
<evidence type="ECO:0000313" key="13">
    <source>
        <dbReference type="EMBL" id="GLB51448.1"/>
    </source>
</evidence>
<keyword evidence="10" id="KW-0732">Signal</keyword>
<dbReference type="SUPFAM" id="SSF49464">
    <property type="entry name" value="Carboxypeptidase regulatory domain-like"/>
    <property type="match status" value="1"/>
</dbReference>
<evidence type="ECO:0000259" key="12">
    <source>
        <dbReference type="Pfam" id="PF07715"/>
    </source>
</evidence>
<evidence type="ECO:0000256" key="4">
    <source>
        <dbReference type="ARBA" id="ARBA00022692"/>
    </source>
</evidence>
<evidence type="ECO:0000256" key="10">
    <source>
        <dbReference type="SAM" id="SignalP"/>
    </source>
</evidence>
<evidence type="ECO:0000256" key="2">
    <source>
        <dbReference type="ARBA" id="ARBA00022448"/>
    </source>
</evidence>
<dbReference type="Gene3D" id="2.40.170.20">
    <property type="entry name" value="TonB-dependent receptor, beta-barrel domain"/>
    <property type="match status" value="1"/>
</dbReference>
<dbReference type="EMBL" id="BRVP01000003">
    <property type="protein sequence ID" value="GLB51448.1"/>
    <property type="molecule type" value="Genomic_DNA"/>
</dbReference>
<evidence type="ECO:0000313" key="14">
    <source>
        <dbReference type="Proteomes" id="UP001143545"/>
    </source>
</evidence>
<evidence type="ECO:0000256" key="6">
    <source>
        <dbReference type="ARBA" id="ARBA00023136"/>
    </source>
</evidence>
<dbReference type="InterPro" id="IPR023997">
    <property type="entry name" value="TonB-dep_OMP_SusC/RagA_CS"/>
</dbReference>
<feature type="chain" id="PRO_5040775645" evidence="10">
    <location>
        <begin position="22"/>
        <end position="974"/>
    </location>
</feature>
<dbReference type="InterPro" id="IPR008969">
    <property type="entry name" value="CarboxyPept-like_regulatory"/>
</dbReference>
<keyword evidence="2 8" id="KW-0813">Transport</keyword>
<keyword evidence="5 9" id="KW-0798">TonB box</keyword>
<dbReference type="InterPro" id="IPR012910">
    <property type="entry name" value="Plug_dom"/>
</dbReference>
<comment type="subcellular location">
    <subcellularLocation>
        <location evidence="1 8">Cell outer membrane</location>
        <topology evidence="1 8">Multi-pass membrane protein</topology>
    </subcellularLocation>
</comment>
<reference evidence="13" key="1">
    <citation type="submission" date="2022-07" db="EMBL/GenBank/DDBJ databases">
        <title>Taxonomy of Novel Oxalotrophic and Methylotrophic Bacteria.</title>
        <authorList>
            <person name="Sahin N."/>
            <person name="Tani A."/>
        </authorList>
    </citation>
    <scope>NUCLEOTIDE SEQUENCE</scope>
    <source>
        <strain evidence="13">AM327</strain>
    </source>
</reference>
<protein>
    <submittedName>
        <fullName evidence="13">SusC/RagA family TonB-linked outer membrane protein</fullName>
    </submittedName>
</protein>
<dbReference type="Gene3D" id="2.170.130.10">
    <property type="entry name" value="TonB-dependent receptor, plug domain"/>
    <property type="match status" value="1"/>
</dbReference>
<dbReference type="InterPro" id="IPR037066">
    <property type="entry name" value="Plug_dom_sf"/>
</dbReference>
<dbReference type="NCBIfam" id="TIGR04057">
    <property type="entry name" value="SusC_RagA_signa"/>
    <property type="match status" value="1"/>
</dbReference>
<keyword evidence="3 8" id="KW-1134">Transmembrane beta strand</keyword>
<comment type="caution">
    <text evidence="13">The sequence shown here is derived from an EMBL/GenBank/DDBJ whole genome shotgun (WGS) entry which is preliminary data.</text>
</comment>
<name>A0A9W6B675_9FLAO</name>
<feature type="domain" description="TonB-dependent receptor-like beta-barrel" evidence="11">
    <location>
        <begin position="381"/>
        <end position="938"/>
    </location>
</feature>
<dbReference type="GO" id="GO:0009279">
    <property type="term" value="C:cell outer membrane"/>
    <property type="evidence" value="ECO:0007669"/>
    <property type="project" value="UniProtKB-SubCell"/>
</dbReference>
<dbReference type="RefSeq" id="WP_281752005.1">
    <property type="nucleotide sequence ID" value="NZ_BRVP01000003.1"/>
</dbReference>
<proteinExistence type="inferred from homology"/>
<evidence type="ECO:0000256" key="1">
    <source>
        <dbReference type="ARBA" id="ARBA00004571"/>
    </source>
</evidence>
<dbReference type="InterPro" id="IPR036942">
    <property type="entry name" value="Beta-barrel_TonB_sf"/>
</dbReference>